<keyword evidence="1" id="KW-0472">Membrane</keyword>
<evidence type="ECO:0008006" key="4">
    <source>
        <dbReference type="Google" id="ProtNLM"/>
    </source>
</evidence>
<protein>
    <recommendedName>
        <fullName evidence="4">YtxH domain-containing protein</fullName>
    </recommendedName>
</protein>
<gene>
    <name evidence="2" type="ORF">EPL05_22765</name>
</gene>
<dbReference type="AlphaFoldDB" id="A0A3S3VFF0"/>
<keyword evidence="1" id="KW-0812">Transmembrane</keyword>
<dbReference type="Proteomes" id="UP000286701">
    <property type="component" value="Unassembled WGS sequence"/>
</dbReference>
<evidence type="ECO:0000313" key="2">
    <source>
        <dbReference type="EMBL" id="RWY47136.1"/>
    </source>
</evidence>
<dbReference type="RefSeq" id="WP_128536293.1">
    <property type="nucleotide sequence ID" value="NZ_SBIW01000029.1"/>
</dbReference>
<proteinExistence type="predicted"/>
<accession>A0A3S3VFF0</accession>
<name>A0A3S3VFF0_9SPHI</name>
<organism evidence="2 3">
    <name type="scientific">Mucilaginibacter gilvus</name>
    <dbReference type="NCBI Taxonomy" id="2305909"/>
    <lineage>
        <taxon>Bacteria</taxon>
        <taxon>Pseudomonadati</taxon>
        <taxon>Bacteroidota</taxon>
        <taxon>Sphingobacteriia</taxon>
        <taxon>Sphingobacteriales</taxon>
        <taxon>Sphingobacteriaceae</taxon>
        <taxon>Mucilaginibacter</taxon>
    </lineage>
</organism>
<sequence>MKNPFKKQDNSNILIAGLALGAIFAGAITYLYIKRKADIDAAAAELKAHAQDYLKNKGAQMKKHKSDISELADIVQH</sequence>
<comment type="caution">
    <text evidence="2">The sequence shown here is derived from an EMBL/GenBank/DDBJ whole genome shotgun (WGS) entry which is preliminary data.</text>
</comment>
<evidence type="ECO:0000313" key="3">
    <source>
        <dbReference type="Proteomes" id="UP000286701"/>
    </source>
</evidence>
<reference evidence="2 3" key="1">
    <citation type="submission" date="2019-01" db="EMBL/GenBank/DDBJ databases">
        <title>Mucilaginibacter antarcticum sp. nov., isolated from antarctic soil.</title>
        <authorList>
            <person name="Yan Y.-Q."/>
            <person name="Du Z.-J."/>
        </authorList>
    </citation>
    <scope>NUCLEOTIDE SEQUENCE [LARGE SCALE GENOMIC DNA]</scope>
    <source>
        <strain evidence="2 3">F01003</strain>
    </source>
</reference>
<evidence type="ECO:0000256" key="1">
    <source>
        <dbReference type="SAM" id="Phobius"/>
    </source>
</evidence>
<dbReference type="EMBL" id="SBIW01000029">
    <property type="protein sequence ID" value="RWY47136.1"/>
    <property type="molecule type" value="Genomic_DNA"/>
</dbReference>
<keyword evidence="1" id="KW-1133">Transmembrane helix</keyword>
<keyword evidence="3" id="KW-1185">Reference proteome</keyword>
<feature type="transmembrane region" description="Helical" evidence="1">
    <location>
        <begin position="12"/>
        <end position="33"/>
    </location>
</feature>